<dbReference type="NCBIfam" id="TIGR02094">
    <property type="entry name" value="more_P_ylases"/>
    <property type="match status" value="1"/>
</dbReference>
<comment type="similarity">
    <text evidence="3">Belongs to the glycogen phosphorylase family.</text>
</comment>
<dbReference type="GO" id="GO:0005975">
    <property type="term" value="P:carbohydrate metabolic process"/>
    <property type="evidence" value="ECO:0007669"/>
    <property type="project" value="InterPro"/>
</dbReference>
<proteinExistence type="inferred from homology"/>
<reference evidence="10" key="1">
    <citation type="submission" date="2021-01" db="EMBL/GenBank/DDBJ databases">
        <title>Ramlibacter sp. strain AW1 16S ribosomal RNA gene Genome sequencing and assembly.</title>
        <authorList>
            <person name="Kang M."/>
        </authorList>
    </citation>
    <scope>NUCLEOTIDE SEQUENCE</scope>
    <source>
        <strain evidence="10">AW1</strain>
    </source>
</reference>
<keyword evidence="5" id="KW-0328">Glycosyltransferase</keyword>
<dbReference type="AlphaFoldDB" id="A0A936ZDQ9"/>
<keyword evidence="11" id="KW-1185">Reference proteome</keyword>
<evidence type="ECO:0000256" key="6">
    <source>
        <dbReference type="ARBA" id="ARBA00022679"/>
    </source>
</evidence>
<dbReference type="PANTHER" id="PTHR42655:SF1">
    <property type="entry name" value="GLYCOGEN PHOSPHORYLASE"/>
    <property type="match status" value="1"/>
</dbReference>
<dbReference type="PANTHER" id="PTHR42655">
    <property type="entry name" value="GLYCOGEN PHOSPHORYLASE"/>
    <property type="match status" value="1"/>
</dbReference>
<dbReference type="RefSeq" id="WP_201682718.1">
    <property type="nucleotide sequence ID" value="NZ_JAEQNA010000001.1"/>
</dbReference>
<evidence type="ECO:0000256" key="7">
    <source>
        <dbReference type="ARBA" id="ARBA00022898"/>
    </source>
</evidence>
<dbReference type="EMBL" id="JAEQNA010000001">
    <property type="protein sequence ID" value="MBL0419709.1"/>
    <property type="molecule type" value="Genomic_DNA"/>
</dbReference>
<keyword evidence="7" id="KW-0663">Pyridoxal phosphate</keyword>
<evidence type="ECO:0000256" key="1">
    <source>
        <dbReference type="ARBA" id="ARBA00001275"/>
    </source>
</evidence>
<dbReference type="PROSITE" id="PS00102">
    <property type="entry name" value="PHOSPHORYLASE"/>
    <property type="match status" value="1"/>
</dbReference>
<protein>
    <recommendedName>
        <fullName evidence="4">glycogen phosphorylase</fullName>
        <ecNumber evidence="4">2.4.1.1</ecNumber>
    </recommendedName>
</protein>
<dbReference type="GO" id="GO:0030170">
    <property type="term" value="F:pyridoxal phosphate binding"/>
    <property type="evidence" value="ECO:0007669"/>
    <property type="project" value="InterPro"/>
</dbReference>
<evidence type="ECO:0000256" key="4">
    <source>
        <dbReference type="ARBA" id="ARBA00012591"/>
    </source>
</evidence>
<dbReference type="InterPro" id="IPR035090">
    <property type="entry name" value="Pyridoxal_P_attach_site"/>
</dbReference>
<evidence type="ECO:0000256" key="9">
    <source>
        <dbReference type="ARBA" id="ARBA00025174"/>
    </source>
</evidence>
<comment type="catalytic activity">
    <reaction evidence="1">
        <text>[(1-&gt;4)-alpha-D-glucosyl](n) + phosphate = [(1-&gt;4)-alpha-D-glucosyl](n-1) + alpha-D-glucose 1-phosphate</text>
        <dbReference type="Rhea" id="RHEA:41732"/>
        <dbReference type="Rhea" id="RHEA-COMP:9584"/>
        <dbReference type="Rhea" id="RHEA-COMP:9586"/>
        <dbReference type="ChEBI" id="CHEBI:15444"/>
        <dbReference type="ChEBI" id="CHEBI:43474"/>
        <dbReference type="ChEBI" id="CHEBI:58601"/>
        <dbReference type="EC" id="2.4.1.1"/>
    </reaction>
</comment>
<dbReference type="InterPro" id="IPR000811">
    <property type="entry name" value="Glyco_trans_35"/>
</dbReference>
<organism evidence="10 11">
    <name type="scientific">Ramlibacter aurantiacus</name>
    <dbReference type="NCBI Taxonomy" id="2801330"/>
    <lineage>
        <taxon>Bacteria</taxon>
        <taxon>Pseudomonadati</taxon>
        <taxon>Pseudomonadota</taxon>
        <taxon>Betaproteobacteria</taxon>
        <taxon>Burkholderiales</taxon>
        <taxon>Comamonadaceae</taxon>
        <taxon>Ramlibacter</taxon>
    </lineage>
</organism>
<comment type="caution">
    <text evidence="10">The sequence shown here is derived from an EMBL/GenBank/DDBJ whole genome shotgun (WGS) entry which is preliminary data.</text>
</comment>
<accession>A0A936ZDQ9</accession>
<evidence type="ECO:0000256" key="3">
    <source>
        <dbReference type="ARBA" id="ARBA00006047"/>
    </source>
</evidence>
<dbReference type="SUPFAM" id="SSF53756">
    <property type="entry name" value="UDP-Glycosyltransferase/glycogen phosphorylase"/>
    <property type="match status" value="1"/>
</dbReference>
<evidence type="ECO:0000256" key="8">
    <source>
        <dbReference type="ARBA" id="ARBA00023277"/>
    </source>
</evidence>
<comment type="cofactor">
    <cofactor evidence="2">
        <name>pyridoxal 5'-phosphate</name>
        <dbReference type="ChEBI" id="CHEBI:597326"/>
    </cofactor>
</comment>
<keyword evidence="6" id="KW-0808">Transferase</keyword>
<evidence type="ECO:0000256" key="5">
    <source>
        <dbReference type="ARBA" id="ARBA00022676"/>
    </source>
</evidence>
<sequence length="559" mass="61841">MTSARLPRIAYFSMEIALEDGIPTYSGGLGVLAGDTMRSAADLALPVVGVTLASRSGYFRQQIAAGAQHEQPQDWNPASRTEPVKLKVPVRIGGREVWVTAWEYRVSSRCVDSQPVPVLLLDTDLPENHPQDRSLTGALYGGDNPYRLAQEIVLGIGGARLLAAMGLGIDKYHLNEGHAALLTLELLRDRLQAPGATPEAAIESVRQRCVFTTHTPVPAGHDQFEYDLAFAYLGEPVPPGLLRSLGGAERLNMTRLALNLSGWVNGVAQRHAEVSRTMFPGYEVHAITNGVHPWSWASDGHRALYDRYVPHWCHEPEQLIHATRIPLPEIAQAHASAKEALLRTAAERVGDHGLRMDRLTVGFARRMTAYKRPLLLFSDLPRLRRIAQRWPLQIVMGGKAHPRDLEGKQHIERLHGLARELAPEISLVFLPDYGMGLARCMVPGVDLWLNTPQRPLEASGTSGMKAALNGVPNLSVLDGWWLEGCEEGITGWAVGPDGPHDPAVDAQSLYQKLEHVVAPMFYQDPQAWHFLGREAISRNGSQFNSHRMLRRYVLEAYSR</sequence>
<keyword evidence="8" id="KW-0119">Carbohydrate metabolism</keyword>
<gene>
    <name evidence="10" type="primary">glgP</name>
    <name evidence="10" type="ORF">JI739_05035</name>
</gene>
<evidence type="ECO:0000313" key="10">
    <source>
        <dbReference type="EMBL" id="MBL0419709.1"/>
    </source>
</evidence>
<dbReference type="EC" id="2.4.1.1" evidence="4"/>
<dbReference type="Gene3D" id="3.40.50.2000">
    <property type="entry name" value="Glycogen Phosphorylase B"/>
    <property type="match status" value="4"/>
</dbReference>
<dbReference type="InterPro" id="IPR011834">
    <property type="entry name" value="Agluc_phsphrylas"/>
</dbReference>
<name>A0A936ZDQ9_9BURK</name>
<dbReference type="InterPro" id="IPR052182">
    <property type="entry name" value="Glycogen/Maltodextrin_Phosph"/>
</dbReference>
<dbReference type="Proteomes" id="UP000613011">
    <property type="component" value="Unassembled WGS sequence"/>
</dbReference>
<dbReference type="Pfam" id="PF00343">
    <property type="entry name" value="Phosphorylase"/>
    <property type="match status" value="2"/>
</dbReference>
<comment type="function">
    <text evidence="9">Phosphorylase is an important allosteric enzyme in carbohydrate metabolism. Enzymes from different sources differ in their regulatory mechanisms and in their natural substrates. However, all known phosphorylases share catalytic and structural properties.</text>
</comment>
<evidence type="ECO:0000313" key="11">
    <source>
        <dbReference type="Proteomes" id="UP000613011"/>
    </source>
</evidence>
<dbReference type="GO" id="GO:0008184">
    <property type="term" value="F:glycogen phosphorylase activity"/>
    <property type="evidence" value="ECO:0007669"/>
    <property type="project" value="InterPro"/>
</dbReference>
<evidence type="ECO:0000256" key="2">
    <source>
        <dbReference type="ARBA" id="ARBA00001933"/>
    </source>
</evidence>